<proteinExistence type="predicted"/>
<evidence type="ECO:0000313" key="3">
    <source>
        <dbReference type="Proteomes" id="UP000324689"/>
    </source>
</evidence>
<accession>A0A5A5S3J0</accession>
<name>A0A5A5S3J0_MICAE</name>
<keyword evidence="1" id="KW-0812">Transmembrane</keyword>
<dbReference type="AlphaFoldDB" id="A0A5A5S3J0"/>
<feature type="transmembrane region" description="Helical" evidence="1">
    <location>
        <begin position="39"/>
        <end position="57"/>
    </location>
</feature>
<evidence type="ECO:0000256" key="1">
    <source>
        <dbReference type="SAM" id="Phobius"/>
    </source>
</evidence>
<gene>
    <name evidence="2" type="ORF">MiTs_03897</name>
</gene>
<sequence>MIEYWINFMTTKNKIALIFIGSGLVTGIALSLVLPEEKLVIALASPSALIGAGLAQWSSNKEE</sequence>
<keyword evidence="1" id="KW-0472">Membrane</keyword>
<evidence type="ECO:0000313" key="2">
    <source>
        <dbReference type="EMBL" id="GCA81878.1"/>
    </source>
</evidence>
<dbReference type="EMBL" id="BHVQ01000083">
    <property type="protein sequence ID" value="GCA81878.1"/>
    <property type="molecule type" value="Genomic_DNA"/>
</dbReference>
<reference evidence="2 3" key="1">
    <citation type="submission" date="2018-09" db="EMBL/GenBank/DDBJ databases">
        <title>Evolutionary history of phycoerythrin pigmentation in the water bloom-forming cyanobacterium Microcystis aeruginosa.</title>
        <authorList>
            <person name="Tanabe Y."/>
            <person name="Tanabe Y."/>
            <person name="Yamaguchi H."/>
        </authorList>
    </citation>
    <scope>NUCLEOTIDE SEQUENCE [LARGE SCALE GENOMIC DNA]</scope>
    <source>
        <strain evidence="2 3">NIES-2521</strain>
    </source>
</reference>
<dbReference type="Proteomes" id="UP000324689">
    <property type="component" value="Unassembled WGS sequence"/>
</dbReference>
<comment type="caution">
    <text evidence="2">The sequence shown here is derived from an EMBL/GenBank/DDBJ whole genome shotgun (WGS) entry which is preliminary data.</text>
</comment>
<organism evidence="2 3">
    <name type="scientific">Microcystis aeruginosa NIES-2521</name>
    <dbReference type="NCBI Taxonomy" id="2303983"/>
    <lineage>
        <taxon>Bacteria</taxon>
        <taxon>Bacillati</taxon>
        <taxon>Cyanobacteriota</taxon>
        <taxon>Cyanophyceae</taxon>
        <taxon>Oscillatoriophycideae</taxon>
        <taxon>Chroococcales</taxon>
        <taxon>Microcystaceae</taxon>
        <taxon>Microcystis</taxon>
    </lineage>
</organism>
<feature type="transmembrane region" description="Helical" evidence="1">
    <location>
        <begin position="15"/>
        <end position="33"/>
    </location>
</feature>
<keyword evidence="1" id="KW-1133">Transmembrane helix</keyword>
<protein>
    <submittedName>
        <fullName evidence="2">Uncharacterized protein</fullName>
    </submittedName>
</protein>